<keyword evidence="5" id="KW-0812">Transmembrane</keyword>
<dbReference type="CDD" id="cd00063">
    <property type="entry name" value="FN3"/>
    <property type="match status" value="1"/>
</dbReference>
<dbReference type="InterPro" id="IPR003961">
    <property type="entry name" value="FN3_dom"/>
</dbReference>
<feature type="transmembrane region" description="Helical" evidence="5">
    <location>
        <begin position="585"/>
        <end position="607"/>
    </location>
</feature>
<accession>A0A834PGB7</accession>
<keyword evidence="2 5" id="KW-0472">Membrane</keyword>
<dbReference type="Gene3D" id="2.60.40.10">
    <property type="entry name" value="Immunoglobulins"/>
    <property type="match status" value="6"/>
</dbReference>
<evidence type="ECO:0000256" key="3">
    <source>
        <dbReference type="ARBA" id="ARBA00023157"/>
    </source>
</evidence>
<keyword evidence="9" id="KW-1185">Reference proteome</keyword>
<dbReference type="CDD" id="cd00096">
    <property type="entry name" value="Ig"/>
    <property type="match status" value="1"/>
</dbReference>
<evidence type="ECO:0008006" key="10">
    <source>
        <dbReference type="Google" id="ProtNLM"/>
    </source>
</evidence>
<dbReference type="EMBL" id="JACSDY010000001">
    <property type="protein sequence ID" value="KAF7439199.1"/>
    <property type="molecule type" value="Genomic_DNA"/>
</dbReference>
<feature type="region of interest" description="Disordered" evidence="4">
    <location>
        <begin position="618"/>
        <end position="640"/>
    </location>
</feature>
<reference evidence="8" key="1">
    <citation type="journal article" date="2020" name="G3 (Bethesda)">
        <title>High-Quality Assemblies for Three Invasive Social Wasps from the &lt;i&gt;Vespula&lt;/i&gt; Genus.</title>
        <authorList>
            <person name="Harrop T.W.R."/>
            <person name="Guhlin J."/>
            <person name="McLaughlin G.M."/>
            <person name="Permina E."/>
            <person name="Stockwell P."/>
            <person name="Gilligan J."/>
            <person name="Le Lec M.F."/>
            <person name="Gruber M.A.M."/>
            <person name="Quinn O."/>
            <person name="Lovegrove M."/>
            <person name="Duncan E.J."/>
            <person name="Remnant E.J."/>
            <person name="Van Eeckhoven J."/>
            <person name="Graham B."/>
            <person name="Knapp R.A."/>
            <person name="Langford K.W."/>
            <person name="Kronenberg Z."/>
            <person name="Press M.O."/>
            <person name="Eacker S.M."/>
            <person name="Wilson-Rankin E.E."/>
            <person name="Purcell J."/>
            <person name="Lester P.J."/>
            <person name="Dearden P.K."/>
        </authorList>
    </citation>
    <scope>NUCLEOTIDE SEQUENCE</scope>
    <source>
        <strain evidence="8">Volc-1</strain>
    </source>
</reference>
<dbReference type="InterPro" id="IPR036116">
    <property type="entry name" value="FN3_sf"/>
</dbReference>
<comment type="caution">
    <text evidence="8">The sequence shown here is derived from an EMBL/GenBank/DDBJ whole genome shotgun (WGS) entry which is preliminary data.</text>
</comment>
<evidence type="ECO:0000313" key="8">
    <source>
        <dbReference type="EMBL" id="KAF7439199.1"/>
    </source>
</evidence>
<dbReference type="AlphaFoldDB" id="A0A834PGB7"/>
<feature type="region of interest" description="Disordered" evidence="4">
    <location>
        <begin position="725"/>
        <end position="744"/>
    </location>
</feature>
<dbReference type="SUPFAM" id="SSF49265">
    <property type="entry name" value="Fibronectin type III"/>
    <property type="match status" value="1"/>
</dbReference>
<evidence type="ECO:0000259" key="7">
    <source>
        <dbReference type="PROSITE" id="PS50853"/>
    </source>
</evidence>
<dbReference type="SUPFAM" id="SSF48726">
    <property type="entry name" value="Immunoglobulin"/>
    <property type="match status" value="5"/>
</dbReference>
<evidence type="ECO:0000313" key="9">
    <source>
        <dbReference type="Proteomes" id="UP000600918"/>
    </source>
</evidence>
<feature type="domain" description="Fibronectin type-III" evidence="7">
    <location>
        <begin position="480"/>
        <end position="570"/>
    </location>
</feature>
<dbReference type="SMART" id="SM00409">
    <property type="entry name" value="IG"/>
    <property type="match status" value="5"/>
</dbReference>
<name>A0A834PGB7_VESPE</name>
<dbReference type="InterPro" id="IPR007110">
    <property type="entry name" value="Ig-like_dom"/>
</dbReference>
<dbReference type="InterPro" id="IPR003598">
    <property type="entry name" value="Ig_sub2"/>
</dbReference>
<dbReference type="SMART" id="SM00408">
    <property type="entry name" value="IGc2"/>
    <property type="match status" value="3"/>
</dbReference>
<dbReference type="InterPro" id="IPR013783">
    <property type="entry name" value="Ig-like_fold"/>
</dbReference>
<feature type="domain" description="Ig-like" evidence="6">
    <location>
        <begin position="378"/>
        <end position="470"/>
    </location>
</feature>
<keyword evidence="5" id="KW-1133">Transmembrane helix</keyword>
<dbReference type="InterPro" id="IPR036179">
    <property type="entry name" value="Ig-like_dom_sf"/>
</dbReference>
<protein>
    <recommendedName>
        <fullName evidence="10">Nephrin/kirre</fullName>
    </recommendedName>
</protein>
<dbReference type="PANTHER" id="PTHR23278">
    <property type="entry name" value="SIDESTEP PROTEIN"/>
    <property type="match status" value="1"/>
</dbReference>
<dbReference type="PROSITE" id="PS50835">
    <property type="entry name" value="IG_LIKE"/>
    <property type="match status" value="4"/>
</dbReference>
<evidence type="ECO:0000256" key="4">
    <source>
        <dbReference type="SAM" id="MobiDB-lite"/>
    </source>
</evidence>
<evidence type="ECO:0000256" key="1">
    <source>
        <dbReference type="ARBA" id="ARBA00004167"/>
    </source>
</evidence>
<dbReference type="InterPro" id="IPR003599">
    <property type="entry name" value="Ig_sub"/>
</dbReference>
<dbReference type="Pfam" id="PF08205">
    <property type="entry name" value="C2-set_2"/>
    <property type="match status" value="1"/>
</dbReference>
<proteinExistence type="predicted"/>
<feature type="compositionally biased region" description="Polar residues" evidence="4">
    <location>
        <begin position="725"/>
        <end position="737"/>
    </location>
</feature>
<evidence type="ECO:0000256" key="2">
    <source>
        <dbReference type="ARBA" id="ARBA00023136"/>
    </source>
</evidence>
<organism evidence="8 9">
    <name type="scientific">Vespula pensylvanica</name>
    <name type="common">Western yellow jacket</name>
    <name type="synonym">Wasp</name>
    <dbReference type="NCBI Taxonomy" id="30213"/>
    <lineage>
        <taxon>Eukaryota</taxon>
        <taxon>Metazoa</taxon>
        <taxon>Ecdysozoa</taxon>
        <taxon>Arthropoda</taxon>
        <taxon>Hexapoda</taxon>
        <taxon>Insecta</taxon>
        <taxon>Pterygota</taxon>
        <taxon>Neoptera</taxon>
        <taxon>Endopterygota</taxon>
        <taxon>Hymenoptera</taxon>
        <taxon>Apocrita</taxon>
        <taxon>Aculeata</taxon>
        <taxon>Vespoidea</taxon>
        <taxon>Vespidae</taxon>
        <taxon>Vespinae</taxon>
        <taxon>Vespula</taxon>
    </lineage>
</organism>
<feature type="domain" description="Ig-like" evidence="6">
    <location>
        <begin position="281"/>
        <end position="373"/>
    </location>
</feature>
<dbReference type="PANTHER" id="PTHR23278:SF19">
    <property type="entry name" value="OBSCURIN"/>
    <property type="match status" value="1"/>
</dbReference>
<evidence type="ECO:0000259" key="6">
    <source>
        <dbReference type="PROSITE" id="PS50835"/>
    </source>
</evidence>
<dbReference type="Proteomes" id="UP000600918">
    <property type="component" value="Unassembled WGS sequence"/>
</dbReference>
<feature type="domain" description="Ig-like" evidence="6">
    <location>
        <begin position="78"/>
        <end position="174"/>
    </location>
</feature>
<dbReference type="PROSITE" id="PS50853">
    <property type="entry name" value="FN3"/>
    <property type="match status" value="1"/>
</dbReference>
<sequence>MRTYDMRGKHSEKASHWKNKEHLNEFTHFRMNTDPAMLVISDVEEKDEGDYRCRVDFTKSPTRNSRIYLTIIVPPHKPNIIDERGKTVSTVAGPYEEGGDMKLTCLVSGGRPEPTVKWWRGETLLDSKDVPGEFPSLRRNTLVVTDLSRADLHAVFTCQASNNNISQPESASVAIEMHLRPLSVSILSSEHAPLSADRKYNISCMTVGSRPPAKLSWYMDGDKMENYTERVSADGNMTNSIFTFKPTLFDHNKMLTCRSENYKVHGGVIEDTWKLNVFFVPILRLGLGSNMNPDDIEEGDDVYFECKVRANPWAYKVVWKHNGNVIQNNAKNGVIVQQYDLALRKVNRSQAGNYTCVASNVEGDGYSNSVELKIMYKPICVAEQKRIYGVARHEDAGVVCRVEAYPPPESFRWAFNNTEEMVDVPQARYKNSTRHSQSVLTYRPVTEMDYGTVLCWASNTAGQQKNACIFHIIPAGKPESPYNCTLTNQTTQSLSVECTAGFDGGQPQHFFLEVFDQETGLLRANETSDNPQFTVKGLEPGKVLNMILYAVNAKGRSELILLEGFTLKVAEKQTGTPVPFEITPLLAGLIGVISAMLLVTGTILAALKVRSERRAQRPGDLPLKKATAPSSEDLYDADDRNPDVVPTNKGMYICTTMSLLILYPNFLNHELYTDFHRAHYSFSEMKIVRYGRSTKGVKFLYVMEKSTTRRYYLIVTKDSDYQLTGSTSGTPLATQDTPDGLPPSSLPTQQNNHLQGLTGYNEYNNYPTLPLSGEVTYAELCLARPTTLSTLGTDTKLANLGSVTGLGGLQGYGSGVIVGGKSYAKEATVYACIDHSARPPKIDTVKSTSSCGSTPLSTMSGLLHDSTVTGMTGVTGLTGTTSKHPAREVVTVRTPLISSQESCV</sequence>
<keyword evidence="3" id="KW-1015">Disulfide bond</keyword>
<dbReference type="InterPro" id="IPR013162">
    <property type="entry name" value="CD80_C2-set"/>
</dbReference>
<comment type="subcellular location">
    <subcellularLocation>
        <location evidence="1">Membrane</location>
        <topology evidence="1">Single-pass membrane protein</topology>
    </subcellularLocation>
</comment>
<feature type="domain" description="Ig-like" evidence="6">
    <location>
        <begin position="181"/>
        <end position="276"/>
    </location>
</feature>
<gene>
    <name evidence="8" type="ORF">H0235_001590</name>
</gene>
<evidence type="ECO:0000256" key="5">
    <source>
        <dbReference type="SAM" id="Phobius"/>
    </source>
</evidence>
<dbReference type="GO" id="GO:0016020">
    <property type="term" value="C:membrane"/>
    <property type="evidence" value="ECO:0007669"/>
    <property type="project" value="UniProtKB-SubCell"/>
</dbReference>
<dbReference type="Pfam" id="PF13927">
    <property type="entry name" value="Ig_3"/>
    <property type="match status" value="3"/>
</dbReference>